<keyword evidence="3" id="KW-1185">Reference proteome</keyword>
<dbReference type="GO" id="GO:0016757">
    <property type="term" value="F:glycosyltransferase activity"/>
    <property type="evidence" value="ECO:0007669"/>
    <property type="project" value="InterPro"/>
</dbReference>
<dbReference type="AlphaFoldDB" id="A0A851GER4"/>
<accession>A0A851GER4</accession>
<dbReference type="Gene3D" id="3.40.50.2000">
    <property type="entry name" value="Glycogen Phosphorylase B"/>
    <property type="match status" value="1"/>
</dbReference>
<gene>
    <name evidence="2" type="ORF">HW115_08655</name>
</gene>
<comment type="caution">
    <text evidence="2">The sequence shown here is derived from an EMBL/GenBank/DDBJ whole genome shotgun (WGS) entry which is preliminary data.</text>
</comment>
<dbReference type="EMBL" id="JACBAZ010000003">
    <property type="protein sequence ID" value="NWK55679.1"/>
    <property type="molecule type" value="Genomic_DNA"/>
</dbReference>
<dbReference type="SUPFAM" id="SSF53756">
    <property type="entry name" value="UDP-Glycosyltransferase/glycogen phosphorylase"/>
    <property type="match status" value="1"/>
</dbReference>
<protein>
    <submittedName>
        <fullName evidence="2">Glycosyltransferase</fullName>
    </submittedName>
</protein>
<dbReference type="Pfam" id="PF00534">
    <property type="entry name" value="Glycos_transf_1"/>
    <property type="match status" value="1"/>
</dbReference>
<dbReference type="InterPro" id="IPR001296">
    <property type="entry name" value="Glyco_trans_1"/>
</dbReference>
<keyword evidence="2" id="KW-0808">Transferase</keyword>
<organism evidence="2 3">
    <name type="scientific">Oceaniferula marina</name>
    <dbReference type="NCBI Taxonomy" id="2748318"/>
    <lineage>
        <taxon>Bacteria</taxon>
        <taxon>Pseudomonadati</taxon>
        <taxon>Verrucomicrobiota</taxon>
        <taxon>Verrucomicrobiia</taxon>
        <taxon>Verrucomicrobiales</taxon>
        <taxon>Verrucomicrobiaceae</taxon>
        <taxon>Oceaniferula</taxon>
    </lineage>
</organism>
<dbReference type="RefSeq" id="WP_178932225.1">
    <property type="nucleotide sequence ID" value="NZ_JACBAZ010000003.1"/>
</dbReference>
<dbReference type="Proteomes" id="UP000557872">
    <property type="component" value="Unassembled WGS sequence"/>
</dbReference>
<evidence type="ECO:0000259" key="1">
    <source>
        <dbReference type="Pfam" id="PF00534"/>
    </source>
</evidence>
<name>A0A851GER4_9BACT</name>
<feature type="domain" description="Glycosyl transferase family 1" evidence="1">
    <location>
        <begin position="144"/>
        <end position="289"/>
    </location>
</feature>
<sequence>MTDVLIHSPFPRQDSQGNTTSALRLQRMLMESGMEVALEDVWYSGVEARWMVALNARRSAGAVAEFMDACPRGRVVVVLTGTDINHPEVQDPESDTCRTMKLADRLVVLHEASLAAVPKDFRDKCVVIHPSVQLPHGLQHKPRRGELFEVLMVGNIRREKNLPLAIEACRLLPQDAGIVVRVYGDAEGDLANRLMEATAGPLPFQWRGKTDHTSLMELMATSDLLLNTSTQEGGANAICEALGMGLPVLASRISGNVGMLGDDYEGLFPSEDAGDLAEMLSRCAENAVFYQRLKLQVCARSDQFMYQKESELWTQLISC</sequence>
<dbReference type="CDD" id="cd03801">
    <property type="entry name" value="GT4_PimA-like"/>
    <property type="match status" value="1"/>
</dbReference>
<proteinExistence type="predicted"/>
<evidence type="ECO:0000313" key="3">
    <source>
        <dbReference type="Proteomes" id="UP000557872"/>
    </source>
</evidence>
<dbReference type="PANTHER" id="PTHR12526">
    <property type="entry name" value="GLYCOSYLTRANSFERASE"/>
    <property type="match status" value="1"/>
</dbReference>
<reference evidence="2 3" key="1">
    <citation type="submission" date="2020-07" db="EMBL/GenBank/DDBJ databases">
        <title>Roseicoccus Jingziensis gen. nov., sp. nov., isolated from coastal seawater.</title>
        <authorList>
            <person name="Feng X."/>
        </authorList>
    </citation>
    <scope>NUCLEOTIDE SEQUENCE [LARGE SCALE GENOMIC DNA]</scope>
    <source>
        <strain evidence="2 3">N1E253</strain>
    </source>
</reference>
<evidence type="ECO:0000313" key="2">
    <source>
        <dbReference type="EMBL" id="NWK55679.1"/>
    </source>
</evidence>